<comment type="caution">
    <text evidence="1">The sequence shown here is derived from an EMBL/GenBank/DDBJ whole genome shotgun (WGS) entry which is preliminary data.</text>
</comment>
<dbReference type="OrthoDB" id="8998246at2"/>
<protein>
    <submittedName>
        <fullName evidence="1">Uncharacterized protein</fullName>
    </submittedName>
</protein>
<dbReference type="EMBL" id="RPFW01000002">
    <property type="protein sequence ID" value="TVZ05650.1"/>
    <property type="molecule type" value="Genomic_DNA"/>
</dbReference>
<organism evidence="1 2">
    <name type="scientific">Trebonia kvetii</name>
    <dbReference type="NCBI Taxonomy" id="2480626"/>
    <lineage>
        <taxon>Bacteria</taxon>
        <taxon>Bacillati</taxon>
        <taxon>Actinomycetota</taxon>
        <taxon>Actinomycetes</taxon>
        <taxon>Streptosporangiales</taxon>
        <taxon>Treboniaceae</taxon>
        <taxon>Trebonia</taxon>
    </lineage>
</organism>
<evidence type="ECO:0000313" key="1">
    <source>
        <dbReference type="EMBL" id="TVZ05650.1"/>
    </source>
</evidence>
<dbReference type="AlphaFoldDB" id="A0A6P2C3B6"/>
<dbReference type="RefSeq" id="WP_145853352.1">
    <property type="nucleotide sequence ID" value="NZ_RPFW01000002.1"/>
</dbReference>
<accession>A0A6P2C3B6</accession>
<gene>
    <name evidence="1" type="ORF">EAS64_14200</name>
</gene>
<evidence type="ECO:0000313" key="2">
    <source>
        <dbReference type="Proteomes" id="UP000460272"/>
    </source>
</evidence>
<name>A0A6P2C3B6_9ACTN</name>
<dbReference type="Proteomes" id="UP000460272">
    <property type="component" value="Unassembled WGS sequence"/>
</dbReference>
<reference evidence="1 2" key="1">
    <citation type="submission" date="2018-11" db="EMBL/GenBank/DDBJ databases">
        <title>Trebonia kvetii gen.nov., sp.nov., a novel acidophilic actinobacterium, and proposal of the new actinobacterial family Treboniaceae fam. nov.</title>
        <authorList>
            <person name="Rapoport D."/>
            <person name="Sagova-Mareckova M."/>
            <person name="Sedlacek I."/>
            <person name="Provaznik J."/>
            <person name="Kralova S."/>
            <person name="Pavlinic D."/>
            <person name="Benes V."/>
            <person name="Kopecky J."/>
        </authorList>
    </citation>
    <scope>NUCLEOTIDE SEQUENCE [LARGE SCALE GENOMIC DNA]</scope>
    <source>
        <strain evidence="1 2">15Tr583</strain>
    </source>
</reference>
<keyword evidence="2" id="KW-1185">Reference proteome</keyword>
<proteinExistence type="predicted"/>
<sequence length="124" mass="14214">MAVIRTSSTTYEAADGSELPILKRRAYISWDEMEFGAPGINPKRPYGNSDVFADIAEILEVPDGEWMDAYEELSPDAEWRFLRLHVETAVVLQIGLATGEFRPGRYVRGNDRDRTWQRDEVQSF</sequence>